<dbReference type="Pfam" id="PF01796">
    <property type="entry name" value="OB_ChsH2_C"/>
    <property type="match status" value="1"/>
</dbReference>
<name>A0ABW1AXV1_9RHOO</name>
<dbReference type="RefSeq" id="WP_096444990.1">
    <property type="nucleotide sequence ID" value="NZ_JBHSOG010000102.1"/>
</dbReference>
<feature type="domain" description="ChsH2 C-terminal OB-fold" evidence="1">
    <location>
        <begin position="55"/>
        <end position="113"/>
    </location>
</feature>
<proteinExistence type="predicted"/>
<reference evidence="3" key="1">
    <citation type="journal article" date="2019" name="Int. J. Syst. Evol. Microbiol.">
        <title>The Global Catalogue of Microorganisms (GCM) 10K type strain sequencing project: providing services to taxonomists for standard genome sequencing and annotation.</title>
        <authorList>
            <consortium name="The Broad Institute Genomics Platform"/>
            <consortium name="The Broad Institute Genome Sequencing Center for Infectious Disease"/>
            <person name="Wu L."/>
            <person name="Ma J."/>
        </authorList>
    </citation>
    <scope>NUCLEOTIDE SEQUENCE [LARGE SCALE GENOMIC DNA]</scope>
    <source>
        <strain evidence="3">SHR3</strain>
    </source>
</reference>
<dbReference type="InterPro" id="IPR052513">
    <property type="entry name" value="Thioester_dehydratase-like"/>
</dbReference>
<dbReference type="InterPro" id="IPR002878">
    <property type="entry name" value="ChsH2_C"/>
</dbReference>
<evidence type="ECO:0000313" key="3">
    <source>
        <dbReference type="Proteomes" id="UP001595974"/>
    </source>
</evidence>
<comment type="caution">
    <text evidence="2">The sequence shown here is derived from an EMBL/GenBank/DDBJ whole genome shotgun (WGS) entry which is preliminary data.</text>
</comment>
<organism evidence="2 3">
    <name type="scientific">Thauera sinica</name>
    <dbReference type="NCBI Taxonomy" id="2665146"/>
    <lineage>
        <taxon>Bacteria</taxon>
        <taxon>Pseudomonadati</taxon>
        <taxon>Pseudomonadota</taxon>
        <taxon>Betaproteobacteria</taxon>
        <taxon>Rhodocyclales</taxon>
        <taxon>Zoogloeaceae</taxon>
        <taxon>Thauera</taxon>
    </lineage>
</organism>
<dbReference type="EMBL" id="JBHSOG010000102">
    <property type="protein sequence ID" value="MFC5772065.1"/>
    <property type="molecule type" value="Genomic_DNA"/>
</dbReference>
<dbReference type="Proteomes" id="UP001595974">
    <property type="component" value="Unassembled WGS sequence"/>
</dbReference>
<dbReference type="PANTHER" id="PTHR34075">
    <property type="entry name" value="BLR3430 PROTEIN"/>
    <property type="match status" value="1"/>
</dbReference>
<evidence type="ECO:0000259" key="1">
    <source>
        <dbReference type="Pfam" id="PF01796"/>
    </source>
</evidence>
<dbReference type="SUPFAM" id="SSF50249">
    <property type="entry name" value="Nucleic acid-binding proteins"/>
    <property type="match status" value="1"/>
</dbReference>
<evidence type="ECO:0000313" key="2">
    <source>
        <dbReference type="EMBL" id="MFC5772065.1"/>
    </source>
</evidence>
<dbReference type="PANTHER" id="PTHR34075:SF5">
    <property type="entry name" value="BLR3430 PROTEIN"/>
    <property type="match status" value="1"/>
</dbReference>
<protein>
    <submittedName>
        <fullName evidence="2">Zn-ribbon domain-containing OB-fold protein</fullName>
    </submittedName>
</protein>
<accession>A0ABW1AXV1</accession>
<dbReference type="InterPro" id="IPR012340">
    <property type="entry name" value="NA-bd_OB-fold"/>
</dbReference>
<gene>
    <name evidence="2" type="ORF">ACFPTN_22010</name>
</gene>
<keyword evidence="3" id="KW-1185">Reference proteome</keyword>
<sequence length="129" mass="14013">MAATDIAIPPLRPAADYQAFLDEGKFMLLKPRKGGAPFFYPRLAAPRTGDRDLEWVPASGRGTVYSVTIVSQKPPAPNHNVVLVDLEEGPRLMSRVIGIEPTAVRIGMAVKAKIEQVDGQGVLFFEPAE</sequence>